<reference evidence="6" key="1">
    <citation type="submission" date="2016-10" db="EMBL/GenBank/DDBJ databases">
        <authorList>
            <person name="Varghese N."/>
            <person name="Submissions S."/>
        </authorList>
    </citation>
    <scope>NUCLEOTIDE SEQUENCE [LARGE SCALE GENOMIC DNA]</scope>
    <source>
        <strain evidence="6">DSM 11706</strain>
    </source>
</reference>
<dbReference type="CDD" id="cd01392">
    <property type="entry name" value="HTH_LacI"/>
    <property type="match status" value="1"/>
</dbReference>
<dbReference type="InterPro" id="IPR010982">
    <property type="entry name" value="Lambda_DNA-bd_dom_sf"/>
</dbReference>
<dbReference type="SMART" id="SM00354">
    <property type="entry name" value="HTH_LACI"/>
    <property type="match status" value="1"/>
</dbReference>
<evidence type="ECO:0000313" key="5">
    <source>
        <dbReference type="EMBL" id="SFQ76186.1"/>
    </source>
</evidence>
<dbReference type="InterPro" id="IPR028082">
    <property type="entry name" value="Peripla_BP_I"/>
</dbReference>
<keyword evidence="6" id="KW-1185">Reference proteome</keyword>
<keyword evidence="2" id="KW-0238">DNA-binding</keyword>
<evidence type="ECO:0000256" key="3">
    <source>
        <dbReference type="ARBA" id="ARBA00023163"/>
    </source>
</evidence>
<dbReference type="Pfam" id="PF00532">
    <property type="entry name" value="Peripla_BP_1"/>
    <property type="match status" value="1"/>
</dbReference>
<proteinExistence type="predicted"/>
<gene>
    <name evidence="5" type="ORF">SAMN05421670_0179</name>
</gene>
<organism evidence="5 6">
    <name type="scientific">Psychrobacillus psychrotolerans</name>
    <dbReference type="NCBI Taxonomy" id="126156"/>
    <lineage>
        <taxon>Bacteria</taxon>
        <taxon>Bacillati</taxon>
        <taxon>Bacillota</taxon>
        <taxon>Bacilli</taxon>
        <taxon>Bacillales</taxon>
        <taxon>Bacillaceae</taxon>
        <taxon>Psychrobacillus</taxon>
    </lineage>
</organism>
<feature type="domain" description="HTH lacI-type" evidence="4">
    <location>
        <begin position="4"/>
        <end position="59"/>
    </location>
</feature>
<dbReference type="Gene3D" id="3.40.50.2300">
    <property type="match status" value="2"/>
</dbReference>
<dbReference type="Gene3D" id="1.10.260.40">
    <property type="entry name" value="lambda repressor-like DNA-binding domains"/>
    <property type="match status" value="1"/>
</dbReference>
<dbReference type="InterPro" id="IPR001761">
    <property type="entry name" value="Peripla_BP/Lac1_sug-bd_dom"/>
</dbReference>
<keyword evidence="1" id="KW-0805">Transcription regulation</keyword>
<accession>A0A1I6B5I6</accession>
<dbReference type="RefSeq" id="WP_093538525.1">
    <property type="nucleotide sequence ID" value="NZ_CP183885.1"/>
</dbReference>
<dbReference type="PROSITE" id="PS50932">
    <property type="entry name" value="HTH_LACI_2"/>
    <property type="match status" value="1"/>
</dbReference>
<protein>
    <submittedName>
        <fullName evidence="5">Transcriptional regulator, LacI family</fullName>
    </submittedName>
</protein>
<dbReference type="PANTHER" id="PTHR30146:SF109">
    <property type="entry name" value="HTH-TYPE TRANSCRIPTIONAL REGULATOR GALS"/>
    <property type="match status" value="1"/>
</dbReference>
<dbReference type="GO" id="GO:0003700">
    <property type="term" value="F:DNA-binding transcription factor activity"/>
    <property type="evidence" value="ECO:0007669"/>
    <property type="project" value="TreeGrafter"/>
</dbReference>
<dbReference type="SUPFAM" id="SSF47413">
    <property type="entry name" value="lambda repressor-like DNA-binding domains"/>
    <property type="match status" value="1"/>
</dbReference>
<dbReference type="STRING" id="126156.SAMN05421670_0179"/>
<sequence length="334" mass="37830">MKNITIADVARHAEVSKSTVSQYLNKRYEYMSETTRKKIEKTIKELNYRPNVVARSLKQKSTFTVGVIVANILHTFSTQIIRAIENNFHQKGFHIIVCNADDEPEKERNYIEMLMAKQVDGFIIFPTGGNVDLYKEMINQNIPLVFMDRTIDEMDIPTVMLDNMDASRLAVQSLVDKGYKRISIITTSIIRNISPRVERIQGYKKALEDFQMPVVPDYIKSPDVKNLNLAIGELFQLNAPPDAIIAGNDRVLIGVLNYIKEHDLKIPDDIAVIGIDEVSFAGFFTPTISTISQPTVEMANQAVKLLLNQINQEVDLGETGVYRLKATLNSRESY</sequence>
<dbReference type="AlphaFoldDB" id="A0A1I6B5I6"/>
<evidence type="ECO:0000313" key="6">
    <source>
        <dbReference type="Proteomes" id="UP000198734"/>
    </source>
</evidence>
<dbReference type="PROSITE" id="PS00356">
    <property type="entry name" value="HTH_LACI_1"/>
    <property type="match status" value="1"/>
</dbReference>
<evidence type="ECO:0000256" key="2">
    <source>
        <dbReference type="ARBA" id="ARBA00023125"/>
    </source>
</evidence>
<dbReference type="CDD" id="cd19977">
    <property type="entry name" value="PBP1_EndR-like"/>
    <property type="match status" value="1"/>
</dbReference>
<dbReference type="InterPro" id="IPR000843">
    <property type="entry name" value="HTH_LacI"/>
</dbReference>
<dbReference type="OrthoDB" id="1639518at2"/>
<dbReference type="Proteomes" id="UP000198734">
    <property type="component" value="Unassembled WGS sequence"/>
</dbReference>
<dbReference type="SUPFAM" id="SSF53822">
    <property type="entry name" value="Periplasmic binding protein-like I"/>
    <property type="match status" value="1"/>
</dbReference>
<dbReference type="GO" id="GO:0000976">
    <property type="term" value="F:transcription cis-regulatory region binding"/>
    <property type="evidence" value="ECO:0007669"/>
    <property type="project" value="TreeGrafter"/>
</dbReference>
<keyword evidence="3" id="KW-0804">Transcription</keyword>
<name>A0A1I6B5I6_9BACI</name>
<evidence type="ECO:0000259" key="4">
    <source>
        <dbReference type="PROSITE" id="PS50932"/>
    </source>
</evidence>
<evidence type="ECO:0000256" key="1">
    <source>
        <dbReference type="ARBA" id="ARBA00023015"/>
    </source>
</evidence>
<dbReference type="Pfam" id="PF00356">
    <property type="entry name" value="LacI"/>
    <property type="match status" value="1"/>
</dbReference>
<dbReference type="PANTHER" id="PTHR30146">
    <property type="entry name" value="LACI-RELATED TRANSCRIPTIONAL REPRESSOR"/>
    <property type="match status" value="1"/>
</dbReference>
<dbReference type="EMBL" id="FOXU01000011">
    <property type="protein sequence ID" value="SFQ76186.1"/>
    <property type="molecule type" value="Genomic_DNA"/>
</dbReference>